<comment type="caution">
    <text evidence="1">The sequence shown here is derived from an EMBL/GenBank/DDBJ whole genome shotgun (WGS) entry which is preliminary data.</text>
</comment>
<dbReference type="AlphaFoldDB" id="A0A0V0Z6W8"/>
<accession>A0A0V0Z6W8</accession>
<gene>
    <name evidence="1" type="ORF">T12_10854</name>
</gene>
<sequence length="78" mass="8696">MCLQVNPVPPEANHDPQHIRLMLRSRIQQVVQGDVPKPRRPVEDNSALYFASATPLMHGMMRPNGLASGASFNESLFK</sequence>
<organism evidence="1 2">
    <name type="scientific">Trichinella patagoniensis</name>
    <dbReference type="NCBI Taxonomy" id="990121"/>
    <lineage>
        <taxon>Eukaryota</taxon>
        <taxon>Metazoa</taxon>
        <taxon>Ecdysozoa</taxon>
        <taxon>Nematoda</taxon>
        <taxon>Enoplea</taxon>
        <taxon>Dorylaimia</taxon>
        <taxon>Trichinellida</taxon>
        <taxon>Trichinellidae</taxon>
        <taxon>Trichinella</taxon>
    </lineage>
</organism>
<proteinExistence type="predicted"/>
<reference evidence="1 2" key="1">
    <citation type="submission" date="2015-01" db="EMBL/GenBank/DDBJ databases">
        <title>Evolution of Trichinella species and genotypes.</title>
        <authorList>
            <person name="Korhonen P.K."/>
            <person name="Edoardo P."/>
            <person name="Giuseppe L.R."/>
            <person name="Gasser R.B."/>
        </authorList>
    </citation>
    <scope>NUCLEOTIDE SEQUENCE [LARGE SCALE GENOMIC DNA]</scope>
    <source>
        <strain evidence="1">ISS2496</strain>
    </source>
</reference>
<name>A0A0V0Z6W8_9BILA</name>
<evidence type="ECO:0000313" key="2">
    <source>
        <dbReference type="Proteomes" id="UP000054783"/>
    </source>
</evidence>
<keyword evidence="2" id="KW-1185">Reference proteome</keyword>
<dbReference type="Proteomes" id="UP000054783">
    <property type="component" value="Unassembled WGS sequence"/>
</dbReference>
<dbReference type="EMBL" id="JYDQ01000368">
    <property type="protein sequence ID" value="KRY08067.1"/>
    <property type="molecule type" value="Genomic_DNA"/>
</dbReference>
<protein>
    <submittedName>
        <fullName evidence="1">Uncharacterized protein</fullName>
    </submittedName>
</protein>
<evidence type="ECO:0000313" key="1">
    <source>
        <dbReference type="EMBL" id="KRY08067.1"/>
    </source>
</evidence>